<evidence type="ECO:0000313" key="1">
    <source>
        <dbReference type="EMBL" id="AFR36300.1"/>
    </source>
</evidence>
<dbReference type="AlphaFoldDB" id="J9R036"/>
<keyword evidence="2" id="KW-1185">Reference proteome</keyword>
<dbReference type="PANTHER" id="PTHR40106">
    <property type="entry name" value="INNER MEMBRANE PROTEIN RCLC"/>
    <property type="match status" value="1"/>
</dbReference>
<organism evidence="1 2">
    <name type="scientific">Riemerella anatipestifer RA-CH-1</name>
    <dbReference type="NCBI Taxonomy" id="1228997"/>
    <lineage>
        <taxon>Bacteria</taxon>
        <taxon>Pseudomonadati</taxon>
        <taxon>Bacteroidota</taxon>
        <taxon>Flavobacteriia</taxon>
        <taxon>Flavobacteriales</taxon>
        <taxon>Weeksellaceae</taxon>
        <taxon>Riemerella</taxon>
    </lineage>
</organism>
<dbReference type="InterPro" id="IPR007339">
    <property type="entry name" value="RclC-like"/>
</dbReference>
<accession>J9R036</accession>
<dbReference type="Proteomes" id="UP000006276">
    <property type="component" value="Chromosome"/>
</dbReference>
<proteinExistence type="predicted"/>
<protein>
    <submittedName>
        <fullName evidence="1">Putative membrane protein</fullName>
    </submittedName>
</protein>
<gene>
    <name evidence="1" type="ORF">B739_1710</name>
</gene>
<dbReference type="GO" id="GO:1901530">
    <property type="term" value="P:response to hypochlorite"/>
    <property type="evidence" value="ECO:0007669"/>
    <property type="project" value="TreeGrafter"/>
</dbReference>
<dbReference type="HOGENOM" id="CLU_102847_0_0_10"/>
<dbReference type="PANTHER" id="PTHR40106:SF1">
    <property type="entry name" value="INNER MEMBRANE PROTEIN RCLC"/>
    <property type="match status" value="1"/>
</dbReference>
<dbReference type="PATRIC" id="fig|1228997.3.peg.1716"/>
<dbReference type="EMBL" id="CP003787">
    <property type="protein sequence ID" value="AFR36300.1"/>
    <property type="molecule type" value="Genomic_DNA"/>
</dbReference>
<dbReference type="Pfam" id="PF04224">
    <property type="entry name" value="DUF417"/>
    <property type="match status" value="1"/>
</dbReference>
<dbReference type="STRING" id="34085.AB406_1828"/>
<evidence type="ECO:0000313" key="2">
    <source>
        <dbReference type="Proteomes" id="UP000006276"/>
    </source>
</evidence>
<dbReference type="KEGG" id="rag:B739_1710"/>
<sequence>MIEKIMKIKTLMKNLLQILVNLQPKFIHFIRIAIAVVMLWIGGLKVFQYEADGIVPFVTNSPFMSFFYNNTGKTYIQEDGTEIAQYKKHRNPEGKMVAENIAWHKTNGTYPFSYGLGMVIVSIGILTLLGIWSPKIGLIGGLLTFGMSVITLSFLITTPEVYVPKLDGDFLTPQYGFPYLSGAGRLVLKDVIMMAAGLICASDCAKRILNTEKSV</sequence>
<name>J9R036_RIEAN</name>
<reference evidence="1 2" key="1">
    <citation type="submission" date="2012-09" db="EMBL/GenBank/DDBJ databases">
        <title>Riemerella anatipestifer vaccine strains.</title>
        <authorList>
            <person name="Chun C.A."/>
            <person name="Shu W.M."/>
            <person name="Kang Z.D."/>
            <person name="Jia W.X."/>
        </authorList>
    </citation>
    <scope>NUCLEOTIDE SEQUENCE [LARGE SCALE GENOMIC DNA]</scope>
    <source>
        <strain evidence="1 2">RA-CH-1</strain>
    </source>
</reference>
<dbReference type="GO" id="GO:0005886">
    <property type="term" value="C:plasma membrane"/>
    <property type="evidence" value="ECO:0007669"/>
    <property type="project" value="TreeGrafter"/>
</dbReference>